<feature type="domain" description="Ice-binding protein C-terminal" evidence="3">
    <location>
        <begin position="266"/>
        <end position="288"/>
    </location>
</feature>
<evidence type="ECO:0000256" key="1">
    <source>
        <dbReference type="SAM" id="MobiDB-lite"/>
    </source>
</evidence>
<dbReference type="NCBIfam" id="NF038133">
    <property type="entry name" value="choice_anch_L"/>
    <property type="match status" value="1"/>
</dbReference>
<feature type="signal peptide" evidence="2">
    <location>
        <begin position="1"/>
        <end position="22"/>
    </location>
</feature>
<name>A0A250KTQ7_9GAMM</name>
<protein>
    <recommendedName>
        <fullName evidence="3">Ice-binding protein C-terminal domain-containing protein</fullName>
    </recommendedName>
</protein>
<dbReference type="InterPro" id="IPR013424">
    <property type="entry name" value="Ice-binding_C"/>
</dbReference>
<dbReference type="AlphaFoldDB" id="A0A250KTQ7"/>
<dbReference type="KEGG" id="mmai:sS8_3054"/>
<evidence type="ECO:0000256" key="2">
    <source>
        <dbReference type="SAM" id="SignalP"/>
    </source>
</evidence>
<keyword evidence="5" id="KW-1185">Reference proteome</keyword>
<evidence type="ECO:0000259" key="3">
    <source>
        <dbReference type="Pfam" id="PF07589"/>
    </source>
</evidence>
<keyword evidence="2" id="KW-0732">Signal</keyword>
<sequence length="289" mass="29397">MKKSTLALAVLGAITLSGNASALTVTASDDATALATALVGAGITISNATLVGASTQQGFFSDGAASGIGIDSGIMLTSGSVHNAPGPNNEDGTTTQTGTGSDAELSALSGFTTHDKNILEFDFETTTGDLFFSYVFASEEYNEYVNASVNDVFAFFVDGVNIALIPGTSTPVSINTVNCGYSGGGALPGSDPENCDQFVNNDIQNGGPFFDIQYDGFTKVLLASALGLSAGTHHIKLAIADAGDTILDSAVFLKAGSFSATNPNNPVPEPATLALLGAGLVGMRRFRRA</sequence>
<dbReference type="Proteomes" id="UP000266313">
    <property type="component" value="Chromosome"/>
</dbReference>
<evidence type="ECO:0000313" key="5">
    <source>
        <dbReference type="Proteomes" id="UP000266313"/>
    </source>
</evidence>
<dbReference type="OrthoDB" id="573436at2"/>
<dbReference type="RefSeq" id="WP_119630280.1">
    <property type="nucleotide sequence ID" value="NZ_AP017928.1"/>
</dbReference>
<feature type="chain" id="PRO_5012874365" description="Ice-binding protein C-terminal domain-containing protein" evidence="2">
    <location>
        <begin position="23"/>
        <end position="289"/>
    </location>
</feature>
<proteinExistence type="predicted"/>
<organism evidence="4 5">
    <name type="scientific">Methylocaldum marinum</name>
    <dbReference type="NCBI Taxonomy" id="1432792"/>
    <lineage>
        <taxon>Bacteria</taxon>
        <taxon>Pseudomonadati</taxon>
        <taxon>Pseudomonadota</taxon>
        <taxon>Gammaproteobacteria</taxon>
        <taxon>Methylococcales</taxon>
        <taxon>Methylococcaceae</taxon>
        <taxon>Methylocaldum</taxon>
    </lineage>
</organism>
<evidence type="ECO:0000313" key="4">
    <source>
        <dbReference type="EMBL" id="BBA34997.1"/>
    </source>
</evidence>
<accession>A0A250KTQ7</accession>
<reference evidence="4 5" key="1">
    <citation type="submission" date="2016-12" db="EMBL/GenBank/DDBJ databases">
        <title>Genome sequencing of Methylocaldum marinum.</title>
        <authorList>
            <person name="Takeuchi M."/>
            <person name="Kamagata Y."/>
            <person name="Hiraoka S."/>
            <person name="Oshima K."/>
            <person name="Hattori M."/>
            <person name="Iwasaki W."/>
        </authorList>
    </citation>
    <scope>NUCLEOTIDE SEQUENCE [LARGE SCALE GENOMIC DNA]</scope>
    <source>
        <strain evidence="4 5">S8</strain>
    </source>
</reference>
<dbReference type="InterPro" id="IPR049804">
    <property type="entry name" value="Choice_anch_L"/>
</dbReference>
<dbReference type="NCBIfam" id="TIGR02595">
    <property type="entry name" value="PEP_CTERM"/>
    <property type="match status" value="1"/>
</dbReference>
<dbReference type="Pfam" id="PF07589">
    <property type="entry name" value="PEP-CTERM"/>
    <property type="match status" value="1"/>
</dbReference>
<feature type="region of interest" description="Disordered" evidence="1">
    <location>
        <begin position="79"/>
        <end position="104"/>
    </location>
</feature>
<dbReference type="EMBL" id="AP017928">
    <property type="protein sequence ID" value="BBA34997.1"/>
    <property type="molecule type" value="Genomic_DNA"/>
</dbReference>
<gene>
    <name evidence="4" type="ORF">sS8_3054</name>
</gene>